<gene>
    <name evidence="1" type="ORF">COT61_04315</name>
</gene>
<evidence type="ECO:0000313" key="2">
    <source>
        <dbReference type="Proteomes" id="UP000229080"/>
    </source>
</evidence>
<reference evidence="2" key="1">
    <citation type="submission" date="2017-09" db="EMBL/GenBank/DDBJ databases">
        <title>Depth-based differentiation of microbial function through sediment-hosted aquifers and enrichment of novel symbionts in the deep terrestrial subsurface.</title>
        <authorList>
            <person name="Probst A.J."/>
            <person name="Ladd B."/>
            <person name="Jarett J.K."/>
            <person name="Geller-Mcgrath D.E."/>
            <person name="Sieber C.M.K."/>
            <person name="Emerson J.B."/>
            <person name="Anantharaman K."/>
            <person name="Thomas B.C."/>
            <person name="Malmstrom R."/>
            <person name="Stieglmeier M."/>
            <person name="Klingl A."/>
            <person name="Woyke T."/>
            <person name="Ryan C.M."/>
            <person name="Banfield J.F."/>
        </authorList>
    </citation>
    <scope>NUCLEOTIDE SEQUENCE [LARGE SCALE GENOMIC DNA]</scope>
</reference>
<proteinExistence type="predicted"/>
<protein>
    <submittedName>
        <fullName evidence="1">Uncharacterized protein</fullName>
    </submittedName>
</protein>
<evidence type="ECO:0000313" key="1">
    <source>
        <dbReference type="EMBL" id="PIS16369.1"/>
    </source>
</evidence>
<organism evidence="1 2">
    <name type="scientific">Candidatus Portnoybacteria bacterium CG09_land_8_20_14_0_10_44_13</name>
    <dbReference type="NCBI Taxonomy" id="1974811"/>
    <lineage>
        <taxon>Bacteria</taxon>
        <taxon>Candidatus Portnoyibacteriota</taxon>
    </lineage>
</organism>
<dbReference type="EMBL" id="PEZF01000147">
    <property type="protein sequence ID" value="PIS16369.1"/>
    <property type="molecule type" value="Genomic_DNA"/>
</dbReference>
<comment type="caution">
    <text evidence="1">The sequence shown here is derived from an EMBL/GenBank/DDBJ whole genome shotgun (WGS) entry which is preliminary data.</text>
</comment>
<name>A0A2H0WWS4_9BACT</name>
<accession>A0A2H0WWS4</accession>
<sequence length="203" mass="23747">MYNEIPNYGLRAYALFFSRHGLHEQFGQSDLDWIVGQSMKKKIFSLLLNAGWIKKTSANAYKCINPEQILKGLLEFKVAQIIKESKKPYAFTGLSAIEIWSDYSYVQRGREKSPYYIKILKKDLRYWKAFFNSNRIPNYVDKGSTVGEFIILIPVKKLKFVEKEGIMVETLKETEKIAKANSFYVYPYNYMKEKYKNHGTITA</sequence>
<dbReference type="Proteomes" id="UP000229080">
    <property type="component" value="Unassembled WGS sequence"/>
</dbReference>
<dbReference type="AlphaFoldDB" id="A0A2H0WWS4"/>